<name>A0A1C3K2F2_9BURK</name>
<accession>A0A1C3K2F2</accession>
<reference evidence="3 4" key="2">
    <citation type="submission" date="2017-08" db="EMBL/GenBank/DDBJ databases">
        <authorList>
            <person name="de Groot N.N."/>
        </authorList>
    </citation>
    <scope>NUCLEOTIDE SEQUENCE [LARGE SCALE GENOMIC DNA]</scope>
    <source>
        <strain evidence="3">Orrdi1</strain>
    </source>
</reference>
<protein>
    <submittedName>
        <fullName evidence="2">Uncharacterized protein</fullName>
    </submittedName>
</protein>
<dbReference type="EMBL" id="FLRC01000021">
    <property type="protein sequence ID" value="SBT25608.1"/>
    <property type="molecule type" value="Genomic_DNA"/>
</dbReference>
<dbReference type="AlphaFoldDB" id="A0A1C3K2F2"/>
<gene>
    <name evidence="2" type="ORF">ODI_03536</name>
    <name evidence="3" type="ORF">ODI_R0594</name>
</gene>
<sequence length="88" mass="9602">MPDADTGARPGMGRHDTRPPSIEQLLNQLSSLEASENVDTSNMTESEKMRHHQVTFAKMQIYQALLGAVIDIVKSLASGIESAARPPR</sequence>
<evidence type="ECO:0000313" key="2">
    <source>
        <dbReference type="EMBL" id="SBT25608.1"/>
    </source>
</evidence>
<evidence type="ECO:0000256" key="1">
    <source>
        <dbReference type="SAM" id="MobiDB-lite"/>
    </source>
</evidence>
<dbReference type="Proteomes" id="UP000078558">
    <property type="component" value="Chromosome I"/>
</dbReference>
<evidence type="ECO:0000313" key="4">
    <source>
        <dbReference type="Proteomes" id="UP000078558"/>
    </source>
</evidence>
<organism evidence="2 4">
    <name type="scientific">Orrella dioscoreae</name>
    <dbReference type="NCBI Taxonomy" id="1851544"/>
    <lineage>
        <taxon>Bacteria</taxon>
        <taxon>Pseudomonadati</taxon>
        <taxon>Pseudomonadota</taxon>
        <taxon>Betaproteobacteria</taxon>
        <taxon>Burkholderiales</taxon>
        <taxon>Alcaligenaceae</taxon>
        <taxon>Orrella</taxon>
    </lineage>
</organism>
<evidence type="ECO:0000313" key="3">
    <source>
        <dbReference type="EMBL" id="SOE47011.1"/>
    </source>
</evidence>
<proteinExistence type="predicted"/>
<dbReference type="EMBL" id="LT907988">
    <property type="protein sequence ID" value="SOE47011.1"/>
    <property type="molecule type" value="Genomic_DNA"/>
</dbReference>
<feature type="region of interest" description="Disordered" evidence="1">
    <location>
        <begin position="1"/>
        <end position="21"/>
    </location>
</feature>
<reference evidence="2 4" key="1">
    <citation type="submission" date="2016-06" db="EMBL/GenBank/DDBJ databases">
        <authorList>
            <person name="Kjaerup R.B."/>
            <person name="Dalgaard T.S."/>
            <person name="Juul-Madsen H.R."/>
        </authorList>
    </citation>
    <scope>NUCLEOTIDE SEQUENCE [LARGE SCALE GENOMIC DNA]</scope>
    <source>
        <strain evidence="2">Orrdi1</strain>
    </source>
</reference>
<dbReference type="KEGG" id="odi:ODI_R0594"/>
<keyword evidence="4" id="KW-1185">Reference proteome</keyword>